<dbReference type="AlphaFoldDB" id="A0A2K9MDJ6"/>
<proteinExistence type="predicted"/>
<protein>
    <recommendedName>
        <fullName evidence="1">DUF6998 domain-containing protein</fullName>
    </recommendedName>
</protein>
<dbReference type="EMBL" id="CP025583">
    <property type="protein sequence ID" value="AUM73673.1"/>
    <property type="molecule type" value="Genomic_DNA"/>
</dbReference>
<evidence type="ECO:0000259" key="1">
    <source>
        <dbReference type="Pfam" id="PF22522"/>
    </source>
</evidence>
<reference evidence="3" key="1">
    <citation type="submission" date="2017-12" db="EMBL/GenBank/DDBJ databases">
        <title>Genomic analysis of Paracoccus sp. CBA4604.</title>
        <authorList>
            <person name="Roh S.W."/>
            <person name="Kim J.Y."/>
            <person name="Kim J.S."/>
        </authorList>
    </citation>
    <scope>NUCLEOTIDE SEQUENCE [LARGE SCALE GENOMIC DNA]</scope>
    <source>
        <strain evidence="3">CBA4604</strain>
    </source>
</reference>
<feature type="domain" description="DUF6998" evidence="1">
    <location>
        <begin position="12"/>
        <end position="130"/>
    </location>
</feature>
<name>A0A2K9MDJ6_9RHOB</name>
<dbReference type="OrthoDB" id="7221045at2"/>
<dbReference type="RefSeq" id="WP_101499028.1">
    <property type="nucleotide sequence ID" value="NZ_CP025583.1"/>
</dbReference>
<gene>
    <name evidence="2" type="ORF">CYR75_04680</name>
</gene>
<keyword evidence="3" id="KW-1185">Reference proteome</keyword>
<sequence>MSLSQTQIIRSLGEALAWFEKELAWGAPMGELRHLTGRIGELYAAMVTRGQMALAVNQSGYDVVSDEGERISVKTFTSSSHINFNASTLELADRVMVLQIVIDEGEPSIRELLDCSVEELKPKLKNLETNSYLPVHLLLTPKDGAAVVLADLKVVSSGFRSGFRVDQLENGTIQVWHDGKLEPQAKPVLRKLAGELGVEILNSVGNIKNTRSLGSDVLKALADQPPLTTSS</sequence>
<dbReference type="KEGG" id="paru:CYR75_04680"/>
<dbReference type="Pfam" id="PF22522">
    <property type="entry name" value="DUF6998"/>
    <property type="match status" value="1"/>
</dbReference>
<dbReference type="Proteomes" id="UP000234882">
    <property type="component" value="Chromosome"/>
</dbReference>
<organism evidence="2 3">
    <name type="scientific">Paracoccus jeotgali</name>
    <dbReference type="NCBI Taxonomy" id="2065379"/>
    <lineage>
        <taxon>Bacteria</taxon>
        <taxon>Pseudomonadati</taxon>
        <taxon>Pseudomonadota</taxon>
        <taxon>Alphaproteobacteria</taxon>
        <taxon>Rhodobacterales</taxon>
        <taxon>Paracoccaceae</taxon>
        <taxon>Paracoccus</taxon>
    </lineage>
</organism>
<dbReference type="InterPro" id="IPR054267">
    <property type="entry name" value="DUF6998"/>
</dbReference>
<accession>A0A2K9MDJ6</accession>
<evidence type="ECO:0000313" key="3">
    <source>
        <dbReference type="Proteomes" id="UP000234882"/>
    </source>
</evidence>
<evidence type="ECO:0000313" key="2">
    <source>
        <dbReference type="EMBL" id="AUM73673.1"/>
    </source>
</evidence>